<dbReference type="AlphaFoldDB" id="A0A9N9QQD8"/>
<dbReference type="EMBL" id="OU892281">
    <property type="protein sequence ID" value="CAG9769582.1"/>
    <property type="molecule type" value="Genomic_DNA"/>
</dbReference>
<feature type="region of interest" description="Disordered" evidence="2">
    <location>
        <begin position="69"/>
        <end position="95"/>
    </location>
</feature>
<gene>
    <name evidence="3" type="ORF">CEUTPL_LOCUS10088</name>
</gene>
<accession>A0A9N9QQD8</accession>
<keyword evidence="1" id="KW-0175">Coiled coil</keyword>
<organism evidence="3 4">
    <name type="scientific">Ceutorhynchus assimilis</name>
    <name type="common">cabbage seed weevil</name>
    <dbReference type="NCBI Taxonomy" id="467358"/>
    <lineage>
        <taxon>Eukaryota</taxon>
        <taxon>Metazoa</taxon>
        <taxon>Ecdysozoa</taxon>
        <taxon>Arthropoda</taxon>
        <taxon>Hexapoda</taxon>
        <taxon>Insecta</taxon>
        <taxon>Pterygota</taxon>
        <taxon>Neoptera</taxon>
        <taxon>Endopterygota</taxon>
        <taxon>Coleoptera</taxon>
        <taxon>Polyphaga</taxon>
        <taxon>Cucujiformia</taxon>
        <taxon>Curculionidae</taxon>
        <taxon>Ceutorhynchinae</taxon>
        <taxon>Ceutorhynchus</taxon>
    </lineage>
</organism>
<reference evidence="3" key="1">
    <citation type="submission" date="2022-01" db="EMBL/GenBank/DDBJ databases">
        <authorList>
            <person name="King R."/>
        </authorList>
    </citation>
    <scope>NUCLEOTIDE SEQUENCE</scope>
</reference>
<name>A0A9N9QQD8_9CUCU</name>
<keyword evidence="4" id="KW-1185">Reference proteome</keyword>
<evidence type="ECO:0000313" key="4">
    <source>
        <dbReference type="Proteomes" id="UP001152799"/>
    </source>
</evidence>
<protein>
    <submittedName>
        <fullName evidence="3">Uncharacterized protein</fullName>
    </submittedName>
</protein>
<feature type="coiled-coil region" evidence="1">
    <location>
        <begin position="211"/>
        <end position="245"/>
    </location>
</feature>
<sequence>MKATIRIMQRYKIEISEELRRSQNVEALEEKTDGSLRLIEESIQSVKEILQQRKQSLLVDSLVLNLKEDAESEPNKSDTLTDRFPRSTRESAEKDKRFEELEDKCFKETHELQDEIDELHADNKAKADHIKRINRRTQDFENIACNTEQELAAKINDQKGEILQLNQNVSNLITVNLDLDKQLKECRLTVSRLEGDLGDITETNKNMLTTIQVLSEEKKSYLEELKSAKVNLLHAKEELKTTKSRCDSLEMIGHQQSLIGARPSEDLAKCCEPTAADDSFTLINDNSVLKDCITLDKEMETARHRANASYCVPRKCIVCGDSSARSLSTTMSKLVNSSHMIKGYVYNGLNMKSLVERMFLLSFDLTEKDTIVGLSRGKIS</sequence>
<proteinExistence type="predicted"/>
<evidence type="ECO:0000256" key="2">
    <source>
        <dbReference type="SAM" id="MobiDB-lite"/>
    </source>
</evidence>
<evidence type="ECO:0000313" key="3">
    <source>
        <dbReference type="EMBL" id="CAG9769582.1"/>
    </source>
</evidence>
<evidence type="ECO:0000256" key="1">
    <source>
        <dbReference type="SAM" id="Coils"/>
    </source>
</evidence>
<dbReference type="Proteomes" id="UP001152799">
    <property type="component" value="Chromosome 5"/>
</dbReference>